<accession>A0A423GV09</accession>
<evidence type="ECO:0000313" key="2">
    <source>
        <dbReference type="EMBL" id="RON01286.1"/>
    </source>
</evidence>
<name>A0A423GV09_9PSED</name>
<feature type="compositionally biased region" description="Basic and acidic residues" evidence="1">
    <location>
        <begin position="99"/>
        <end position="116"/>
    </location>
</feature>
<sequence>MPSRFLTRQISEIKSMKLPRSLYGYIYLVGMDRQNFSDYSEWQQFCVLYKAMLGLQGQEEFEILAARLIGFIERYRPKSGDTTLNPSKALAKKERRRLSREGPSKAERHLAKELRKAKPSSSKTIEDWNASPRIGLGIQSSLPPSPKTRRDQVKIDAHTTPSNQTDTSHILYVAGWTMAFDEEW</sequence>
<gene>
    <name evidence="2" type="ORF">BK658_08980</name>
</gene>
<dbReference type="AlphaFoldDB" id="A0A423GV09"/>
<protein>
    <submittedName>
        <fullName evidence="2">Uncharacterized protein</fullName>
    </submittedName>
</protein>
<feature type="region of interest" description="Disordered" evidence="1">
    <location>
        <begin position="80"/>
        <end position="127"/>
    </location>
</feature>
<evidence type="ECO:0000256" key="1">
    <source>
        <dbReference type="SAM" id="MobiDB-lite"/>
    </source>
</evidence>
<comment type="caution">
    <text evidence="2">The sequence shown here is derived from an EMBL/GenBank/DDBJ whole genome shotgun (WGS) entry which is preliminary data.</text>
</comment>
<dbReference type="Proteomes" id="UP000284684">
    <property type="component" value="Unassembled WGS sequence"/>
</dbReference>
<dbReference type="EMBL" id="MOBI01000009">
    <property type="protein sequence ID" value="RON01286.1"/>
    <property type="molecule type" value="Genomic_DNA"/>
</dbReference>
<reference evidence="2 3" key="1">
    <citation type="submission" date="2016-10" db="EMBL/GenBank/DDBJ databases">
        <title>Comparative genome analysis of multiple Pseudomonas spp. focuses on biocontrol and plant growth promoting traits.</title>
        <authorList>
            <person name="Tao X.-Y."/>
            <person name="Taylor C.G."/>
        </authorList>
    </citation>
    <scope>NUCLEOTIDE SEQUENCE [LARGE SCALE GENOMIC DNA]</scope>
    <source>
        <strain evidence="2 3">37D10</strain>
    </source>
</reference>
<proteinExistence type="predicted"/>
<evidence type="ECO:0000313" key="3">
    <source>
        <dbReference type="Proteomes" id="UP000284684"/>
    </source>
</evidence>
<organism evidence="2 3">
    <name type="scientific">Pseudomonas brassicacearum</name>
    <dbReference type="NCBI Taxonomy" id="930166"/>
    <lineage>
        <taxon>Bacteria</taxon>
        <taxon>Pseudomonadati</taxon>
        <taxon>Pseudomonadota</taxon>
        <taxon>Gammaproteobacteria</taxon>
        <taxon>Pseudomonadales</taxon>
        <taxon>Pseudomonadaceae</taxon>
        <taxon>Pseudomonas</taxon>
    </lineage>
</organism>